<dbReference type="PIRSF" id="PIRSF006470">
    <property type="entry name" value="DctB"/>
    <property type="match status" value="1"/>
</dbReference>
<comment type="similarity">
    <text evidence="2">Belongs to the bacterial solute-binding protein 7 family.</text>
</comment>
<dbReference type="OrthoDB" id="89872at2"/>
<organism evidence="5 6">
    <name type="scientific">Marispirochaeta aestuarii</name>
    <dbReference type="NCBI Taxonomy" id="1963862"/>
    <lineage>
        <taxon>Bacteria</taxon>
        <taxon>Pseudomonadati</taxon>
        <taxon>Spirochaetota</taxon>
        <taxon>Spirochaetia</taxon>
        <taxon>Spirochaetales</taxon>
        <taxon>Spirochaetaceae</taxon>
        <taxon>Marispirochaeta</taxon>
    </lineage>
</organism>
<accession>A0A1Y1RU36</accession>
<dbReference type="CDD" id="cd13677">
    <property type="entry name" value="PBP2_TRAP_SBP_like_6"/>
    <property type="match status" value="1"/>
</dbReference>
<keyword evidence="6" id="KW-1185">Reference proteome</keyword>
<keyword evidence="3" id="KW-0813">Transport</keyword>
<dbReference type="NCBIfam" id="NF037995">
    <property type="entry name" value="TRAP_S1"/>
    <property type="match status" value="1"/>
</dbReference>
<dbReference type="GO" id="GO:0055085">
    <property type="term" value="P:transmembrane transport"/>
    <property type="evidence" value="ECO:0007669"/>
    <property type="project" value="InterPro"/>
</dbReference>
<dbReference type="GO" id="GO:0030288">
    <property type="term" value="C:outer membrane-bounded periplasmic space"/>
    <property type="evidence" value="ECO:0007669"/>
    <property type="project" value="InterPro"/>
</dbReference>
<dbReference type="RefSeq" id="WP_083052651.1">
    <property type="nucleotide sequence ID" value="NZ_CAXXQO010000003.1"/>
</dbReference>
<dbReference type="InterPro" id="IPR018389">
    <property type="entry name" value="DctP_fam"/>
</dbReference>
<proteinExistence type="inferred from homology"/>
<dbReference type="InterPro" id="IPR004682">
    <property type="entry name" value="TRAP_DctP"/>
</dbReference>
<dbReference type="STRING" id="1963862.B4O97_16830"/>
<evidence type="ECO:0000256" key="1">
    <source>
        <dbReference type="ARBA" id="ARBA00004196"/>
    </source>
</evidence>
<evidence type="ECO:0000313" key="6">
    <source>
        <dbReference type="Proteomes" id="UP000192343"/>
    </source>
</evidence>
<reference evidence="5 6" key="1">
    <citation type="submission" date="2017-03" db="EMBL/GenBank/DDBJ databases">
        <title>Draft Genome sequence of Marispirochaeta sp. strain JC444.</title>
        <authorList>
            <person name="Shivani Y."/>
            <person name="Subhash Y."/>
            <person name="Sasikala C."/>
            <person name="Ramana C."/>
        </authorList>
    </citation>
    <scope>NUCLEOTIDE SEQUENCE [LARGE SCALE GENOMIC DNA]</scope>
    <source>
        <strain evidence="5 6">JC444</strain>
    </source>
</reference>
<evidence type="ECO:0000256" key="2">
    <source>
        <dbReference type="ARBA" id="ARBA00009023"/>
    </source>
</evidence>
<dbReference type="PANTHER" id="PTHR33376">
    <property type="match status" value="1"/>
</dbReference>
<comment type="subcellular location">
    <subcellularLocation>
        <location evidence="1">Cell envelope</location>
    </subcellularLocation>
</comment>
<keyword evidence="4" id="KW-0732">Signal</keyword>
<sequence length="344" mass="38303">MNRSKTILFSLLIVFSLLGTGVGAQEYVLKLAHLNAQQPFEIPSAAIAAVFKSSVEANSNGRIEVQIFDSGVLGKERETMIQVQNNIVQSYIASTGGMSTFYPLIDVTNLPFAFSSYAVGYKVYDGDFGKDMAEDIRKKTRFKVLGFGESGGFFAFTNSKRPIRTPADMRGLKIRTMTVPLHQDIVRSLGGTPTAIAWAEVYTSLQTGVVDGQMNPISIINMAKFYEVQKYITLTNHLYAPYVWVMSDTFYQRLPDDLKAVIDNASREALLAGRGLSRLIDSTEKGLPVLQRRMEVYTPTAAQMREFRNLTIPSAKAFIEKQLGREGAMWVDKFLAAIEEAERD</sequence>
<evidence type="ECO:0000256" key="4">
    <source>
        <dbReference type="ARBA" id="ARBA00022729"/>
    </source>
</evidence>
<dbReference type="NCBIfam" id="TIGR00787">
    <property type="entry name" value="dctP"/>
    <property type="match status" value="1"/>
</dbReference>
<evidence type="ECO:0000256" key="3">
    <source>
        <dbReference type="ARBA" id="ARBA00022448"/>
    </source>
</evidence>
<dbReference type="PANTHER" id="PTHR33376:SF4">
    <property type="entry name" value="SIALIC ACID-BINDING PERIPLASMIC PROTEIN SIAP"/>
    <property type="match status" value="1"/>
</dbReference>
<dbReference type="EMBL" id="MWQY01000024">
    <property type="protein sequence ID" value="ORC31811.1"/>
    <property type="molecule type" value="Genomic_DNA"/>
</dbReference>
<dbReference type="Proteomes" id="UP000192343">
    <property type="component" value="Unassembled WGS sequence"/>
</dbReference>
<dbReference type="InterPro" id="IPR038404">
    <property type="entry name" value="TRAP_DctP_sf"/>
</dbReference>
<protein>
    <submittedName>
        <fullName evidence="5">C4-dicarboxylate ABC transporter substrate-binding protein</fullName>
    </submittedName>
</protein>
<name>A0A1Y1RU36_9SPIO</name>
<gene>
    <name evidence="5" type="ORF">B4O97_16830</name>
</gene>
<evidence type="ECO:0000313" key="5">
    <source>
        <dbReference type="EMBL" id="ORC31811.1"/>
    </source>
</evidence>
<dbReference type="Pfam" id="PF03480">
    <property type="entry name" value="DctP"/>
    <property type="match status" value="1"/>
</dbReference>
<dbReference type="AlphaFoldDB" id="A0A1Y1RU36"/>
<dbReference type="Gene3D" id="3.40.190.170">
    <property type="entry name" value="Bacterial extracellular solute-binding protein, family 7"/>
    <property type="match status" value="1"/>
</dbReference>
<comment type="caution">
    <text evidence="5">The sequence shown here is derived from an EMBL/GenBank/DDBJ whole genome shotgun (WGS) entry which is preliminary data.</text>
</comment>